<name>A0A8J4TCW1_CLAMG</name>
<gene>
    <name evidence="2" type="primary">hemH</name>
    <name evidence="2" type="ORF">DAT39_021509</name>
</gene>
<evidence type="ECO:0000313" key="2">
    <source>
        <dbReference type="EMBL" id="KAF5888799.1"/>
    </source>
</evidence>
<dbReference type="AlphaFoldDB" id="A0A8J4TCW1"/>
<keyword evidence="3" id="KW-1185">Reference proteome</keyword>
<evidence type="ECO:0000256" key="1">
    <source>
        <dbReference type="SAM" id="MobiDB-lite"/>
    </source>
</evidence>
<sequence length="88" mass="9611">MSRTSGHGAAGPRAAPLGRVHVDWEETADRRQIDGRQTADRRHTDGRQNHVSLVCSLNAAALICGFTRISIFPVNVRHPHSVSAVCEE</sequence>
<organism evidence="2 3">
    <name type="scientific">Clarias magur</name>
    <name type="common">Asian catfish</name>
    <name type="synonym">Macropteronotus magur</name>
    <dbReference type="NCBI Taxonomy" id="1594786"/>
    <lineage>
        <taxon>Eukaryota</taxon>
        <taxon>Metazoa</taxon>
        <taxon>Chordata</taxon>
        <taxon>Craniata</taxon>
        <taxon>Vertebrata</taxon>
        <taxon>Euteleostomi</taxon>
        <taxon>Actinopterygii</taxon>
        <taxon>Neopterygii</taxon>
        <taxon>Teleostei</taxon>
        <taxon>Ostariophysi</taxon>
        <taxon>Siluriformes</taxon>
        <taxon>Clariidae</taxon>
        <taxon>Clarias</taxon>
    </lineage>
</organism>
<dbReference type="EMBL" id="QNUK01000919">
    <property type="protein sequence ID" value="KAF5888799.1"/>
    <property type="molecule type" value="Genomic_DNA"/>
</dbReference>
<feature type="compositionally biased region" description="Basic and acidic residues" evidence="1">
    <location>
        <begin position="20"/>
        <end position="48"/>
    </location>
</feature>
<reference evidence="2" key="1">
    <citation type="submission" date="2020-07" db="EMBL/GenBank/DDBJ databases">
        <title>Clarias magur genome sequencing, assembly and annotation.</title>
        <authorList>
            <person name="Kushwaha B."/>
            <person name="Kumar R."/>
            <person name="Das P."/>
            <person name="Joshi C.G."/>
            <person name="Kumar D."/>
            <person name="Nagpure N.S."/>
            <person name="Pandey M."/>
            <person name="Agarwal S."/>
            <person name="Srivastava S."/>
            <person name="Singh M."/>
            <person name="Sahoo L."/>
            <person name="Jayasankar P."/>
            <person name="Meher P.K."/>
            <person name="Koringa P.G."/>
            <person name="Iquebal M.A."/>
            <person name="Das S.P."/>
            <person name="Bit A."/>
            <person name="Patnaik S."/>
            <person name="Patel N."/>
            <person name="Shah T.M."/>
            <person name="Hinsu A."/>
            <person name="Jena J.K."/>
        </authorList>
    </citation>
    <scope>NUCLEOTIDE SEQUENCE</scope>
    <source>
        <strain evidence="2">CIFAMagur01</strain>
        <tissue evidence="2">Testis</tissue>
    </source>
</reference>
<feature type="region of interest" description="Disordered" evidence="1">
    <location>
        <begin position="1"/>
        <end position="48"/>
    </location>
</feature>
<proteinExistence type="predicted"/>
<feature type="compositionally biased region" description="Low complexity" evidence="1">
    <location>
        <begin position="1"/>
        <end position="19"/>
    </location>
</feature>
<evidence type="ECO:0000313" key="3">
    <source>
        <dbReference type="Proteomes" id="UP000727407"/>
    </source>
</evidence>
<accession>A0A8J4TCW1</accession>
<protein>
    <submittedName>
        <fullName evidence="2">Sodium- and chloride-dependent GABA transporter 1</fullName>
    </submittedName>
</protein>
<dbReference type="Proteomes" id="UP000727407">
    <property type="component" value="Unassembled WGS sequence"/>
</dbReference>
<comment type="caution">
    <text evidence="2">The sequence shown here is derived from an EMBL/GenBank/DDBJ whole genome shotgun (WGS) entry which is preliminary data.</text>
</comment>